<dbReference type="AlphaFoldDB" id="A0A0D2ACF2"/>
<sequence length="143" mass="15635">MPPFSFKKAKETASLNDKEIERFAIMYMIMAEEIKPTSKQYELAAGEADNTVASFKILFSTTLKKLREKNCYFEDRAEGEDGVADAASVPTTPKTPGRRGRPKRKVDDGDASPKKKPRGKKGDDGALEDAEGEAGLTATEDSV</sequence>
<dbReference type="GeneID" id="27312265"/>
<dbReference type="EMBL" id="KN847540">
    <property type="protein sequence ID" value="KIW04538.1"/>
    <property type="molecule type" value="Genomic_DNA"/>
</dbReference>
<reference evidence="2 3" key="1">
    <citation type="submission" date="2015-01" db="EMBL/GenBank/DDBJ databases">
        <title>The Genome Sequence of Ochroconis gallopava CBS43764.</title>
        <authorList>
            <consortium name="The Broad Institute Genomics Platform"/>
            <person name="Cuomo C."/>
            <person name="de Hoog S."/>
            <person name="Gorbushina A."/>
            <person name="Stielow B."/>
            <person name="Teixiera M."/>
            <person name="Abouelleil A."/>
            <person name="Chapman S.B."/>
            <person name="Priest M."/>
            <person name="Young S.K."/>
            <person name="Wortman J."/>
            <person name="Nusbaum C."/>
            <person name="Birren B."/>
        </authorList>
    </citation>
    <scope>NUCLEOTIDE SEQUENCE [LARGE SCALE GENOMIC DNA]</scope>
    <source>
        <strain evidence="2 3">CBS 43764</strain>
    </source>
</reference>
<feature type="region of interest" description="Disordered" evidence="1">
    <location>
        <begin position="75"/>
        <end position="143"/>
    </location>
</feature>
<evidence type="ECO:0000256" key="1">
    <source>
        <dbReference type="SAM" id="MobiDB-lite"/>
    </source>
</evidence>
<accession>A0A0D2ACF2</accession>
<keyword evidence="3" id="KW-1185">Reference proteome</keyword>
<name>A0A0D2ACF2_9PEZI</name>
<dbReference type="VEuPathDB" id="FungiDB:PV09_04292"/>
<dbReference type="InParanoid" id="A0A0D2ACF2"/>
<protein>
    <submittedName>
        <fullName evidence="2">Uncharacterized protein</fullName>
    </submittedName>
</protein>
<evidence type="ECO:0000313" key="2">
    <source>
        <dbReference type="EMBL" id="KIW04538.1"/>
    </source>
</evidence>
<dbReference type="Proteomes" id="UP000053259">
    <property type="component" value="Unassembled WGS sequence"/>
</dbReference>
<dbReference type="RefSeq" id="XP_016214407.1">
    <property type="nucleotide sequence ID" value="XM_016357615.1"/>
</dbReference>
<gene>
    <name evidence="2" type="ORF">PV09_04292</name>
</gene>
<dbReference type="HOGENOM" id="CLU_1807704_0_0_1"/>
<evidence type="ECO:0000313" key="3">
    <source>
        <dbReference type="Proteomes" id="UP000053259"/>
    </source>
</evidence>
<proteinExistence type="predicted"/>
<organism evidence="2 3">
    <name type="scientific">Verruconis gallopava</name>
    <dbReference type="NCBI Taxonomy" id="253628"/>
    <lineage>
        <taxon>Eukaryota</taxon>
        <taxon>Fungi</taxon>
        <taxon>Dikarya</taxon>
        <taxon>Ascomycota</taxon>
        <taxon>Pezizomycotina</taxon>
        <taxon>Dothideomycetes</taxon>
        <taxon>Pleosporomycetidae</taxon>
        <taxon>Venturiales</taxon>
        <taxon>Sympoventuriaceae</taxon>
        <taxon>Verruconis</taxon>
    </lineage>
</organism>